<keyword evidence="4" id="KW-1185">Reference proteome</keyword>
<dbReference type="Proteomes" id="UP001519308">
    <property type="component" value="Unassembled WGS sequence"/>
</dbReference>
<feature type="transmembrane region" description="Helical" evidence="1">
    <location>
        <begin position="140"/>
        <end position="161"/>
    </location>
</feature>
<evidence type="ECO:0000256" key="1">
    <source>
        <dbReference type="SAM" id="Phobius"/>
    </source>
</evidence>
<organism evidence="3 4">
    <name type="scientific">Clostridium punense</name>
    <dbReference type="NCBI Taxonomy" id="1054297"/>
    <lineage>
        <taxon>Bacteria</taxon>
        <taxon>Bacillati</taxon>
        <taxon>Bacillota</taxon>
        <taxon>Clostridia</taxon>
        <taxon>Eubacteriales</taxon>
        <taxon>Clostridiaceae</taxon>
        <taxon>Clostridium</taxon>
    </lineage>
</organism>
<feature type="transmembrane region" description="Helical" evidence="1">
    <location>
        <begin position="20"/>
        <end position="42"/>
    </location>
</feature>
<evidence type="ECO:0000313" key="3">
    <source>
        <dbReference type="EMBL" id="MBP2022057.1"/>
    </source>
</evidence>
<comment type="caution">
    <text evidence="3">The sequence shown here is derived from an EMBL/GenBank/DDBJ whole genome shotgun (WGS) entry which is preliminary data.</text>
</comment>
<dbReference type="Pfam" id="PF02517">
    <property type="entry name" value="Rce1-like"/>
    <property type="match status" value="1"/>
</dbReference>
<feature type="transmembrane region" description="Helical" evidence="1">
    <location>
        <begin position="115"/>
        <end position="134"/>
    </location>
</feature>
<protein>
    <recommendedName>
        <fullName evidence="2">CAAX prenyl protease 2/Lysostaphin resistance protein A-like domain-containing protein</fullName>
    </recommendedName>
</protein>
<feature type="transmembrane region" description="Helical" evidence="1">
    <location>
        <begin position="62"/>
        <end position="86"/>
    </location>
</feature>
<dbReference type="RefSeq" id="WP_021283896.1">
    <property type="nucleotide sequence ID" value="NZ_JAGGLL010000012.1"/>
</dbReference>
<gene>
    <name evidence="3" type="ORF">J2Z44_001858</name>
</gene>
<evidence type="ECO:0000259" key="2">
    <source>
        <dbReference type="Pfam" id="PF02517"/>
    </source>
</evidence>
<keyword evidence="1" id="KW-0472">Membrane</keyword>
<proteinExistence type="predicted"/>
<feature type="domain" description="CAAX prenyl protease 2/Lysostaphin resistance protein A-like" evidence="2">
    <location>
        <begin position="60"/>
        <end position="155"/>
    </location>
</feature>
<keyword evidence="1" id="KW-1133">Transmembrane helix</keyword>
<keyword evidence="1" id="KW-0812">Transmembrane</keyword>
<accession>A0ABS4K2P1</accession>
<reference evidence="3 4" key="1">
    <citation type="submission" date="2021-03" db="EMBL/GenBank/DDBJ databases">
        <title>Genomic Encyclopedia of Type Strains, Phase IV (KMG-IV): sequencing the most valuable type-strain genomes for metagenomic binning, comparative biology and taxonomic classification.</title>
        <authorList>
            <person name="Goeker M."/>
        </authorList>
    </citation>
    <scope>NUCLEOTIDE SEQUENCE [LARGE SCALE GENOMIC DNA]</scope>
    <source>
        <strain evidence="3 4">DSM 28650</strain>
    </source>
</reference>
<sequence length="162" mass="18580">MKNNIIRLHNYLKGLTPVKFIITILIMEVLFNLLMGPIYIIYIKSIGAVGGPLENSTLDFGMFLTGVTIVPLIETLIFQLGTIRVLQIFFKVKNKKVLMLISAVAFILEHRYSPIYMLFMIFPGIIYAYTFIIYDDKKYHPYLIVATIHALSNLITLSFNLI</sequence>
<name>A0ABS4K2P1_9CLOT</name>
<evidence type="ECO:0000313" key="4">
    <source>
        <dbReference type="Proteomes" id="UP001519308"/>
    </source>
</evidence>
<dbReference type="InterPro" id="IPR003675">
    <property type="entry name" value="Rce1/LyrA-like_dom"/>
</dbReference>
<dbReference type="EMBL" id="JAGGLL010000012">
    <property type="protein sequence ID" value="MBP2022057.1"/>
    <property type="molecule type" value="Genomic_DNA"/>
</dbReference>